<feature type="transmembrane region" description="Helical" evidence="1">
    <location>
        <begin position="160"/>
        <end position="180"/>
    </location>
</feature>
<protein>
    <submittedName>
        <fullName evidence="3">DUF3667 domain-containing protein</fullName>
    </submittedName>
    <submittedName>
        <fullName evidence="2">Protein of uncharacterized function (DUF3667)</fullName>
    </submittedName>
</protein>
<evidence type="ECO:0000313" key="3">
    <source>
        <dbReference type="EMBL" id="MRY84918.1"/>
    </source>
</evidence>
<proteinExistence type="predicted"/>
<keyword evidence="1" id="KW-0812">Transmembrane</keyword>
<name>A0A174VUJ4_PARDI</name>
<accession>A0A174VUJ4</accession>
<evidence type="ECO:0000313" key="4">
    <source>
        <dbReference type="EMBL" id="MRZ06617.1"/>
    </source>
</evidence>
<reference evidence="6 7" key="2">
    <citation type="journal article" date="2019" name="Nat. Med.">
        <title>A library of human gut bacterial isolates paired with longitudinal multiomics data enables mechanistic microbiome research.</title>
        <authorList>
            <person name="Poyet M."/>
            <person name="Groussin M."/>
            <person name="Gibbons S.M."/>
            <person name="Avila-Pacheco J."/>
            <person name="Jiang X."/>
            <person name="Kearney S.M."/>
            <person name="Perrotta A.R."/>
            <person name="Berdy B."/>
            <person name="Zhao S."/>
            <person name="Lieberman T.D."/>
            <person name="Swanson P.K."/>
            <person name="Smith M."/>
            <person name="Roesemann S."/>
            <person name="Alexander J.E."/>
            <person name="Rich S.A."/>
            <person name="Livny J."/>
            <person name="Vlamakis H."/>
            <person name="Clish C."/>
            <person name="Bullock K."/>
            <person name="Deik A."/>
            <person name="Scott J."/>
            <person name="Pierce K.A."/>
            <person name="Xavier R.J."/>
            <person name="Alm E.J."/>
        </authorList>
    </citation>
    <scope>NUCLEOTIDE SEQUENCE [LARGE SCALE GENOMIC DNA]</scope>
    <source>
        <strain evidence="4 7">BIOML-A10</strain>
        <strain evidence="3 6">BIOML-A11</strain>
    </source>
</reference>
<dbReference type="RefSeq" id="WP_081031982.1">
    <property type="nucleotide sequence ID" value="NZ_CZBM01000009.1"/>
</dbReference>
<dbReference type="InterPro" id="IPR022134">
    <property type="entry name" value="DUF3667"/>
</dbReference>
<feature type="transmembrane region" description="Helical" evidence="1">
    <location>
        <begin position="192"/>
        <end position="211"/>
    </location>
</feature>
<dbReference type="Proteomes" id="UP000471216">
    <property type="component" value="Unassembled WGS sequence"/>
</dbReference>
<evidence type="ECO:0000313" key="7">
    <source>
        <dbReference type="Proteomes" id="UP000471216"/>
    </source>
</evidence>
<reference evidence="2 5" key="1">
    <citation type="submission" date="2015-09" db="EMBL/GenBank/DDBJ databases">
        <authorList>
            <consortium name="Pathogen Informatics"/>
        </authorList>
    </citation>
    <scope>NUCLEOTIDE SEQUENCE [LARGE SCALE GENOMIC DNA]</scope>
    <source>
        <strain evidence="2 5">2789STDY5834948</strain>
    </source>
</reference>
<evidence type="ECO:0000256" key="1">
    <source>
        <dbReference type="SAM" id="Phobius"/>
    </source>
</evidence>
<dbReference type="Pfam" id="PF12412">
    <property type="entry name" value="DUF3667"/>
    <property type="match status" value="1"/>
</dbReference>
<feature type="transmembrane region" description="Helical" evidence="1">
    <location>
        <begin position="53"/>
        <end position="72"/>
    </location>
</feature>
<gene>
    <name evidence="2" type="ORF">ERS852560_02297</name>
    <name evidence="4" type="ORF">GKD54_10355</name>
    <name evidence="3" type="ORF">GKD58_11735</name>
</gene>
<dbReference type="AlphaFoldDB" id="A0A174VUJ4"/>
<feature type="transmembrane region" description="Helical" evidence="1">
    <location>
        <begin position="223"/>
        <end position="245"/>
    </location>
</feature>
<evidence type="ECO:0000313" key="6">
    <source>
        <dbReference type="Proteomes" id="UP000450599"/>
    </source>
</evidence>
<evidence type="ECO:0000313" key="5">
    <source>
        <dbReference type="Proteomes" id="UP000095332"/>
    </source>
</evidence>
<dbReference type="Proteomes" id="UP000095332">
    <property type="component" value="Unassembled WGS sequence"/>
</dbReference>
<feature type="transmembrane region" description="Helical" evidence="1">
    <location>
        <begin position="84"/>
        <end position="110"/>
    </location>
</feature>
<sequence>MIVKEIICLNCGTICNGSYCPNCGQSTQTPARITMRTFGKSFMENFSGITSDFWETFVGLILHPWIVIKEYIHGKWTKYSSPIAMLMQLLVVFTVIYSILGDIFGIDLLSRQNITITNNWFAKTILSSDILFKMTLLLPVAISCYIVYRKVGSHKYNFAEYFTACVYMDCAFCVYNYVLIKPIELLNTNVAYGLKVVMMIIVGTIALFKVFPIQSPWKRYTTWLKFMTLNIGLIGIIFMIIFWIASSE</sequence>
<dbReference type="EMBL" id="WKMX01000009">
    <property type="protein sequence ID" value="MRZ06617.1"/>
    <property type="molecule type" value="Genomic_DNA"/>
</dbReference>
<dbReference type="EMBL" id="WKMW01000010">
    <property type="protein sequence ID" value="MRY84918.1"/>
    <property type="molecule type" value="Genomic_DNA"/>
</dbReference>
<evidence type="ECO:0000313" key="2">
    <source>
        <dbReference type="EMBL" id="CUQ34629.1"/>
    </source>
</evidence>
<feature type="transmembrane region" description="Helical" evidence="1">
    <location>
        <begin position="130"/>
        <end position="148"/>
    </location>
</feature>
<keyword evidence="1" id="KW-0472">Membrane</keyword>
<keyword evidence="1" id="KW-1133">Transmembrane helix</keyword>
<dbReference type="EMBL" id="CZBM01000009">
    <property type="protein sequence ID" value="CUQ34629.1"/>
    <property type="molecule type" value="Genomic_DNA"/>
</dbReference>
<dbReference type="Proteomes" id="UP000450599">
    <property type="component" value="Unassembled WGS sequence"/>
</dbReference>
<organism evidence="2 5">
    <name type="scientific">Parabacteroides distasonis</name>
    <dbReference type="NCBI Taxonomy" id="823"/>
    <lineage>
        <taxon>Bacteria</taxon>
        <taxon>Pseudomonadati</taxon>
        <taxon>Bacteroidota</taxon>
        <taxon>Bacteroidia</taxon>
        <taxon>Bacteroidales</taxon>
        <taxon>Tannerellaceae</taxon>
        <taxon>Parabacteroides</taxon>
    </lineage>
</organism>